<evidence type="ECO:0000313" key="3">
    <source>
        <dbReference type="Proteomes" id="UP000199245"/>
    </source>
</evidence>
<dbReference type="AlphaFoldDB" id="A0A1G7E110"/>
<dbReference type="Proteomes" id="UP000199245">
    <property type="component" value="Unassembled WGS sequence"/>
</dbReference>
<feature type="compositionally biased region" description="Basic and acidic residues" evidence="1">
    <location>
        <begin position="27"/>
        <end position="59"/>
    </location>
</feature>
<evidence type="ECO:0000313" key="2">
    <source>
        <dbReference type="EMBL" id="SDE57146.1"/>
    </source>
</evidence>
<name>A0A1G7E110_9BRAD</name>
<evidence type="ECO:0000256" key="1">
    <source>
        <dbReference type="SAM" id="MobiDB-lite"/>
    </source>
</evidence>
<feature type="region of interest" description="Disordered" evidence="1">
    <location>
        <begin position="1"/>
        <end position="84"/>
    </location>
</feature>
<protein>
    <submittedName>
        <fullName evidence="2">Uncharacterized protein</fullName>
    </submittedName>
</protein>
<dbReference type="RefSeq" id="WP_092086578.1">
    <property type="nucleotide sequence ID" value="NZ_CP121669.1"/>
</dbReference>
<accession>A0A1G7E110</accession>
<organism evidence="2 3">
    <name type="scientific">Bradyrhizobium brasilense</name>
    <dbReference type="NCBI Taxonomy" id="1419277"/>
    <lineage>
        <taxon>Bacteria</taxon>
        <taxon>Pseudomonadati</taxon>
        <taxon>Pseudomonadota</taxon>
        <taxon>Alphaproteobacteria</taxon>
        <taxon>Hyphomicrobiales</taxon>
        <taxon>Nitrobacteraceae</taxon>
        <taxon>Bradyrhizobium</taxon>
    </lineage>
</organism>
<dbReference type="EMBL" id="FMZW01000029">
    <property type="protein sequence ID" value="SDE57146.1"/>
    <property type="molecule type" value="Genomic_DNA"/>
</dbReference>
<sequence length="84" mass="9193">MGNSSDIHSGVDHPASRNGVNDPVDGVDVKRTFNDNQTPHERAQWAADVRADASPRRGEPFLPEALRRPPTAPLNPRTGRRATD</sequence>
<proteinExistence type="predicted"/>
<gene>
    <name evidence="2" type="ORF">SAMN05216337_102944</name>
</gene>
<reference evidence="2 3" key="1">
    <citation type="submission" date="2016-10" db="EMBL/GenBank/DDBJ databases">
        <authorList>
            <person name="de Groot N.N."/>
        </authorList>
    </citation>
    <scope>NUCLEOTIDE SEQUENCE [LARGE SCALE GENOMIC DNA]</scope>
    <source>
        <strain evidence="2 3">R5</strain>
    </source>
</reference>